<evidence type="ECO:0000313" key="1">
    <source>
        <dbReference type="EMBL" id="GAG08324.1"/>
    </source>
</evidence>
<protein>
    <submittedName>
        <fullName evidence="1">Uncharacterized protein</fullName>
    </submittedName>
</protein>
<gene>
    <name evidence="1" type="ORF">S01H1_42634</name>
</gene>
<sequence>MLDKLKAIMLEMNKGAKINLQSNPELAKVLIIATPEKLFSNGLVWTDENSQEKTLRHVVNEFVNKNCMYYVMIGEATVSFMNNGKRSFIDSIVITGVSREGHRLALITPFIRRGGQFEFKPSVWNENTNVTRTTEILNEIFKSKISISSCPKCNYNVKENDR</sequence>
<feature type="non-terminal residue" evidence="1">
    <location>
        <position position="162"/>
    </location>
</feature>
<dbReference type="AlphaFoldDB" id="X0UR58"/>
<organism evidence="1">
    <name type="scientific">marine sediment metagenome</name>
    <dbReference type="NCBI Taxonomy" id="412755"/>
    <lineage>
        <taxon>unclassified sequences</taxon>
        <taxon>metagenomes</taxon>
        <taxon>ecological metagenomes</taxon>
    </lineage>
</organism>
<proteinExistence type="predicted"/>
<accession>X0UR58</accession>
<reference evidence="1" key="1">
    <citation type="journal article" date="2014" name="Front. Microbiol.">
        <title>High frequency of phylogenetically diverse reductive dehalogenase-homologous genes in deep subseafloor sedimentary metagenomes.</title>
        <authorList>
            <person name="Kawai M."/>
            <person name="Futagami T."/>
            <person name="Toyoda A."/>
            <person name="Takaki Y."/>
            <person name="Nishi S."/>
            <person name="Hori S."/>
            <person name="Arai W."/>
            <person name="Tsubouchi T."/>
            <person name="Morono Y."/>
            <person name="Uchiyama I."/>
            <person name="Ito T."/>
            <person name="Fujiyama A."/>
            <person name="Inagaki F."/>
            <person name="Takami H."/>
        </authorList>
    </citation>
    <scope>NUCLEOTIDE SEQUENCE</scope>
    <source>
        <strain evidence="1">Expedition CK06-06</strain>
    </source>
</reference>
<comment type="caution">
    <text evidence="1">The sequence shown here is derived from an EMBL/GenBank/DDBJ whole genome shotgun (WGS) entry which is preliminary data.</text>
</comment>
<dbReference type="EMBL" id="BARS01027121">
    <property type="protein sequence ID" value="GAG08324.1"/>
    <property type="molecule type" value="Genomic_DNA"/>
</dbReference>
<name>X0UR58_9ZZZZ</name>